<dbReference type="InterPro" id="IPR051607">
    <property type="entry name" value="Metallo-dep_hydrolases"/>
</dbReference>
<comment type="function">
    <text evidence="8">Catalyzes the hydrolytic deamination of guanine, producing xanthine and ammonia.</text>
</comment>
<dbReference type="NCBIfam" id="TIGR02967">
    <property type="entry name" value="guan_deamin"/>
    <property type="match status" value="1"/>
</dbReference>
<gene>
    <name evidence="10" type="ORF">SAMN04515677_103100</name>
</gene>
<keyword evidence="11" id="KW-1185">Reference proteome</keyword>
<organism evidence="10 11">
    <name type="scientific">Romboutsia lituseburensis DSM 797</name>
    <dbReference type="NCBI Taxonomy" id="1121325"/>
    <lineage>
        <taxon>Bacteria</taxon>
        <taxon>Bacillati</taxon>
        <taxon>Bacillota</taxon>
        <taxon>Clostridia</taxon>
        <taxon>Peptostreptococcales</taxon>
        <taxon>Peptostreptococcaceae</taxon>
        <taxon>Romboutsia</taxon>
    </lineage>
</organism>
<evidence type="ECO:0000313" key="11">
    <source>
        <dbReference type="Proteomes" id="UP000199068"/>
    </source>
</evidence>
<dbReference type="GO" id="GO:0005829">
    <property type="term" value="C:cytosol"/>
    <property type="evidence" value="ECO:0007669"/>
    <property type="project" value="TreeGrafter"/>
</dbReference>
<comment type="catalytic activity">
    <reaction evidence="8">
        <text>guanine + H2O + H(+) = xanthine + NH4(+)</text>
        <dbReference type="Rhea" id="RHEA:14665"/>
        <dbReference type="ChEBI" id="CHEBI:15377"/>
        <dbReference type="ChEBI" id="CHEBI:15378"/>
        <dbReference type="ChEBI" id="CHEBI:16235"/>
        <dbReference type="ChEBI" id="CHEBI:17712"/>
        <dbReference type="ChEBI" id="CHEBI:28938"/>
        <dbReference type="EC" id="3.5.4.3"/>
    </reaction>
</comment>
<dbReference type="UniPathway" id="UPA00603">
    <property type="reaction ID" value="UER00660"/>
</dbReference>
<dbReference type="SUPFAM" id="SSF51556">
    <property type="entry name" value="Metallo-dependent hydrolases"/>
    <property type="match status" value="1"/>
</dbReference>
<evidence type="ECO:0000256" key="6">
    <source>
        <dbReference type="ARBA" id="ARBA00022833"/>
    </source>
</evidence>
<evidence type="ECO:0000313" key="10">
    <source>
        <dbReference type="EMBL" id="SDL69982.1"/>
    </source>
</evidence>
<evidence type="ECO:0000259" key="9">
    <source>
        <dbReference type="Pfam" id="PF01979"/>
    </source>
</evidence>
<keyword evidence="6 8" id="KW-0862">Zinc</keyword>
<evidence type="ECO:0000256" key="4">
    <source>
        <dbReference type="ARBA" id="ARBA00022723"/>
    </source>
</evidence>
<dbReference type="PANTHER" id="PTHR11271">
    <property type="entry name" value="GUANINE DEAMINASE"/>
    <property type="match status" value="1"/>
</dbReference>
<keyword evidence="5 8" id="KW-0378">Hydrolase</keyword>
<accession>A0A1G9M6Q8</accession>
<evidence type="ECO:0000256" key="5">
    <source>
        <dbReference type="ARBA" id="ARBA00022801"/>
    </source>
</evidence>
<reference evidence="10 11" key="1">
    <citation type="submission" date="2016-10" db="EMBL/GenBank/DDBJ databases">
        <authorList>
            <person name="de Groot N.N."/>
        </authorList>
    </citation>
    <scope>NUCLEOTIDE SEQUENCE [LARGE SCALE GENOMIC DNA]</scope>
    <source>
        <strain evidence="10 11">DSM 797</strain>
    </source>
</reference>
<evidence type="ECO:0000256" key="8">
    <source>
        <dbReference type="RuleBase" id="RU366009"/>
    </source>
</evidence>
<dbReference type="Gene3D" id="3.20.20.140">
    <property type="entry name" value="Metal-dependent hydrolases"/>
    <property type="match status" value="1"/>
</dbReference>
<feature type="domain" description="Amidohydrolase-related" evidence="9">
    <location>
        <begin position="56"/>
        <end position="415"/>
    </location>
</feature>
<comment type="similarity">
    <text evidence="2 8">Belongs to the metallo-dependent hydrolases superfamily. ATZ/TRZ family.</text>
</comment>
<keyword evidence="4 8" id="KW-0479">Metal-binding</keyword>
<dbReference type="GO" id="GO:0006147">
    <property type="term" value="P:guanine catabolic process"/>
    <property type="evidence" value="ECO:0007669"/>
    <property type="project" value="UniProtKB-UniRule"/>
</dbReference>
<dbReference type="GO" id="GO:0008892">
    <property type="term" value="F:guanine deaminase activity"/>
    <property type="evidence" value="ECO:0007669"/>
    <property type="project" value="UniProtKB-UniRule"/>
</dbReference>
<evidence type="ECO:0000256" key="1">
    <source>
        <dbReference type="ARBA" id="ARBA00004984"/>
    </source>
</evidence>
<dbReference type="STRING" id="1121325.SAMN04515677_103100"/>
<dbReference type="Proteomes" id="UP000199068">
    <property type="component" value="Unassembled WGS sequence"/>
</dbReference>
<dbReference type="Pfam" id="PF01979">
    <property type="entry name" value="Amidohydro_1"/>
    <property type="match status" value="1"/>
</dbReference>
<evidence type="ECO:0000256" key="2">
    <source>
        <dbReference type="ARBA" id="ARBA00006745"/>
    </source>
</evidence>
<dbReference type="EMBL" id="FNGW01000003">
    <property type="protein sequence ID" value="SDL69982.1"/>
    <property type="molecule type" value="Genomic_DNA"/>
</dbReference>
<evidence type="ECO:0000256" key="3">
    <source>
        <dbReference type="ARBA" id="ARBA00012781"/>
    </source>
</evidence>
<dbReference type="InterPro" id="IPR011059">
    <property type="entry name" value="Metal-dep_hydrolase_composite"/>
</dbReference>
<protein>
    <recommendedName>
        <fullName evidence="3 7">Guanine deaminase</fullName>
        <shortName evidence="8">Guanase</shortName>
        <ecNumber evidence="3 7">3.5.4.3</ecNumber>
    </recommendedName>
    <alternativeName>
        <fullName evidence="8">Guanine aminohydrolase</fullName>
    </alternativeName>
</protein>
<dbReference type="PANTHER" id="PTHR11271:SF6">
    <property type="entry name" value="GUANINE DEAMINASE"/>
    <property type="match status" value="1"/>
</dbReference>
<dbReference type="GO" id="GO:0008270">
    <property type="term" value="F:zinc ion binding"/>
    <property type="evidence" value="ECO:0007669"/>
    <property type="project" value="UniProtKB-UniRule"/>
</dbReference>
<dbReference type="InterPro" id="IPR032466">
    <property type="entry name" value="Metal_Hydrolase"/>
</dbReference>
<dbReference type="EC" id="3.5.4.3" evidence="3 7"/>
<dbReference type="AlphaFoldDB" id="A0A1G9M6Q8"/>
<sequence>MRIIKGNIIFTPTYHKFEVIEDGYIVLSNNTVLDVCKKLPEKYKHYELIDYKDKLIIPGMNDLHCHAPQFRNLGIAMDKELLPWLNDYTFPEESKYVDVNYGEKMYSRFVNEVYKNGTTRVAAFATIHKDSTLKLIDLFKQSGIGAYIGKVNMDRNSCDTLCENTYDSINDTIDIISQTFNKSELVNPIITPRFVPTCSETLLKELGAIAVKYNIPVQSHLSENIGEINWVRELHPDSKFYGDVYNKFNLFGDTPTLMAHCIHLTDDEIDLMKNKNVYAVHCPTSNANLASGIMPIRKLLDNNVKIGFGSDVSGGHSFSIFKTMVYAIEFSKLTWAQNKEYDFLSFSEAFYIATKGGGSFFGNVGSFEKGYDFDALIIDDHDLNFDNYNLIERLERFVYLGDDRQIYHRYVKGSLI</sequence>
<dbReference type="SUPFAM" id="SSF51338">
    <property type="entry name" value="Composite domain of metallo-dependent hydrolases"/>
    <property type="match status" value="2"/>
</dbReference>
<dbReference type="RefSeq" id="WP_092724813.1">
    <property type="nucleotide sequence ID" value="NZ_FNGW01000003.1"/>
</dbReference>
<proteinExistence type="inferred from homology"/>
<comment type="pathway">
    <text evidence="1 8">Purine metabolism; guanine degradation; xanthine from guanine: step 1/1.</text>
</comment>
<evidence type="ECO:0000256" key="7">
    <source>
        <dbReference type="NCBIfam" id="TIGR02967"/>
    </source>
</evidence>
<comment type="cofactor">
    <cofactor evidence="8">
        <name>Zn(2+)</name>
        <dbReference type="ChEBI" id="CHEBI:29105"/>
    </cofactor>
    <text evidence="8">Binds 1 zinc ion per subunit.</text>
</comment>
<name>A0A1G9M6Q8_9FIRM</name>
<dbReference type="InterPro" id="IPR006680">
    <property type="entry name" value="Amidohydro-rel"/>
</dbReference>
<dbReference type="InterPro" id="IPR014311">
    <property type="entry name" value="Guanine_deaminase"/>
</dbReference>
<dbReference type="Gene3D" id="2.30.40.10">
    <property type="entry name" value="Urease, subunit C, domain 1"/>
    <property type="match status" value="1"/>
</dbReference>